<organism evidence="1 2">
    <name type="scientific">Camellia sinensis</name>
    <name type="common">Tea plant</name>
    <name type="synonym">Thea sinensis</name>
    <dbReference type="NCBI Taxonomy" id="4442"/>
    <lineage>
        <taxon>Eukaryota</taxon>
        <taxon>Viridiplantae</taxon>
        <taxon>Streptophyta</taxon>
        <taxon>Embryophyta</taxon>
        <taxon>Tracheophyta</taxon>
        <taxon>Spermatophyta</taxon>
        <taxon>Magnoliopsida</taxon>
        <taxon>eudicotyledons</taxon>
        <taxon>Gunneridae</taxon>
        <taxon>Pentapetalae</taxon>
        <taxon>asterids</taxon>
        <taxon>Ericales</taxon>
        <taxon>Theaceae</taxon>
        <taxon>Camellia</taxon>
    </lineage>
</organism>
<sequence length="67" mass="7792">MSLLAHITTKRLFRWEGSQEIPKNVSCLIFRRRLMKGILSNAASNERNPFKRRSLSLSLFLSPLIFT</sequence>
<dbReference type="EMBL" id="JACBKZ010000002">
    <property type="protein sequence ID" value="KAF5957121.1"/>
    <property type="molecule type" value="Genomic_DNA"/>
</dbReference>
<accession>A0A7J7HY07</accession>
<dbReference type="Proteomes" id="UP000593564">
    <property type="component" value="Unassembled WGS sequence"/>
</dbReference>
<dbReference type="AlphaFoldDB" id="A0A7J7HY07"/>
<evidence type="ECO:0000313" key="1">
    <source>
        <dbReference type="EMBL" id="KAF5957121.1"/>
    </source>
</evidence>
<keyword evidence="2" id="KW-1185">Reference proteome</keyword>
<name>A0A7J7HY07_CAMSI</name>
<proteinExistence type="predicted"/>
<reference evidence="1 2" key="2">
    <citation type="submission" date="2020-07" db="EMBL/GenBank/DDBJ databases">
        <title>Genome assembly of wild tea tree DASZ reveals pedigree and selection history of tea varieties.</title>
        <authorList>
            <person name="Zhang W."/>
        </authorList>
    </citation>
    <scope>NUCLEOTIDE SEQUENCE [LARGE SCALE GENOMIC DNA]</scope>
    <source>
        <strain evidence="2">cv. G240</strain>
        <tissue evidence="1">Leaf</tissue>
    </source>
</reference>
<protein>
    <submittedName>
        <fullName evidence="1">Uncharacterized protein</fullName>
    </submittedName>
</protein>
<gene>
    <name evidence="1" type="ORF">HYC85_004346</name>
</gene>
<evidence type="ECO:0000313" key="2">
    <source>
        <dbReference type="Proteomes" id="UP000593564"/>
    </source>
</evidence>
<reference evidence="2" key="1">
    <citation type="journal article" date="2020" name="Nat. Commun.">
        <title>Genome assembly of wild tea tree DASZ reveals pedigree and selection history of tea varieties.</title>
        <authorList>
            <person name="Zhang W."/>
            <person name="Zhang Y."/>
            <person name="Qiu H."/>
            <person name="Guo Y."/>
            <person name="Wan H."/>
            <person name="Zhang X."/>
            <person name="Scossa F."/>
            <person name="Alseekh S."/>
            <person name="Zhang Q."/>
            <person name="Wang P."/>
            <person name="Xu L."/>
            <person name="Schmidt M.H."/>
            <person name="Jia X."/>
            <person name="Li D."/>
            <person name="Zhu A."/>
            <person name="Guo F."/>
            <person name="Chen W."/>
            <person name="Ni D."/>
            <person name="Usadel B."/>
            <person name="Fernie A.R."/>
            <person name="Wen W."/>
        </authorList>
    </citation>
    <scope>NUCLEOTIDE SEQUENCE [LARGE SCALE GENOMIC DNA]</scope>
    <source>
        <strain evidence="2">cv. G240</strain>
    </source>
</reference>
<comment type="caution">
    <text evidence="1">The sequence shown here is derived from an EMBL/GenBank/DDBJ whole genome shotgun (WGS) entry which is preliminary data.</text>
</comment>